<dbReference type="Proteomes" id="UP000322699">
    <property type="component" value="Unassembled WGS sequence"/>
</dbReference>
<evidence type="ECO:0000313" key="3">
    <source>
        <dbReference type="Proteomes" id="UP000322699"/>
    </source>
</evidence>
<dbReference type="RefSeq" id="WP_068264042.1">
    <property type="nucleotide sequence ID" value="NZ_LWSK01000054.1"/>
</dbReference>
<reference evidence="2 3" key="1">
    <citation type="submission" date="2019-08" db="EMBL/GenBank/DDBJ databases">
        <title>Deep-cultivation of Planctomycetes and their phenomic and genomic characterization uncovers novel biology.</title>
        <authorList>
            <person name="Wiegand S."/>
            <person name="Jogler M."/>
            <person name="Boedeker C."/>
            <person name="Pinto D."/>
            <person name="Vollmers J."/>
            <person name="Rivas-Marin E."/>
            <person name="Kohn T."/>
            <person name="Peeters S.H."/>
            <person name="Heuer A."/>
            <person name="Rast P."/>
            <person name="Oberbeckmann S."/>
            <person name="Bunk B."/>
            <person name="Jeske O."/>
            <person name="Meyerdierks A."/>
            <person name="Storesund J.E."/>
            <person name="Kallscheuer N."/>
            <person name="Luecker S."/>
            <person name="Lage O.M."/>
            <person name="Pohl T."/>
            <person name="Merkel B.J."/>
            <person name="Hornburger P."/>
            <person name="Mueller R.-W."/>
            <person name="Bruemmer F."/>
            <person name="Labrenz M."/>
            <person name="Spormann A.M."/>
            <person name="Op Den Camp H."/>
            <person name="Overmann J."/>
            <person name="Amann R."/>
            <person name="Jetten M.S.M."/>
            <person name="Mascher T."/>
            <person name="Medema M.H."/>
            <person name="Devos D.P."/>
            <person name="Kaster A.-K."/>
            <person name="Ovreas L."/>
            <person name="Rohde M."/>
            <person name="Galperin M.Y."/>
            <person name="Jogler C."/>
        </authorList>
    </citation>
    <scope>NUCLEOTIDE SEQUENCE [LARGE SCALE GENOMIC DNA]</scope>
    <source>
        <strain evidence="2 3">LF1</strain>
    </source>
</reference>
<dbReference type="EMBL" id="VRLW01000001">
    <property type="protein sequence ID" value="KAA1259330.1"/>
    <property type="molecule type" value="Genomic_DNA"/>
</dbReference>
<feature type="compositionally biased region" description="Polar residues" evidence="1">
    <location>
        <begin position="70"/>
        <end position="79"/>
    </location>
</feature>
<proteinExistence type="predicted"/>
<protein>
    <submittedName>
        <fullName evidence="2">Uncharacterized protein</fullName>
    </submittedName>
</protein>
<keyword evidence="3" id="KW-1185">Reference proteome</keyword>
<name>A0A5B1CIB9_9BACT</name>
<sequence length="181" mass="19786">MTNAPTPGVSQTQGTTKQAHRQAATKAERDEIRYQIAKRWRAAGKRIWNAAEMESAIDRVVCRRRERESQTTSDPNLATQPAFFDAGSEAKQTRAAAVASSLNGSSTQRERCESLVNGRGDYGATRDEISELTGIAIQSVCGAVKAMLKSGCFHETSKRRRTQRGRYAVVIVAAFKGGRHG</sequence>
<dbReference type="AlphaFoldDB" id="A0A5B1CIB9"/>
<comment type="caution">
    <text evidence="2">The sequence shown here is derived from an EMBL/GenBank/DDBJ whole genome shotgun (WGS) entry which is preliminary data.</text>
</comment>
<organism evidence="2 3">
    <name type="scientific">Rubripirellula obstinata</name>
    <dbReference type="NCBI Taxonomy" id="406547"/>
    <lineage>
        <taxon>Bacteria</taxon>
        <taxon>Pseudomonadati</taxon>
        <taxon>Planctomycetota</taxon>
        <taxon>Planctomycetia</taxon>
        <taxon>Pirellulales</taxon>
        <taxon>Pirellulaceae</taxon>
        <taxon>Rubripirellula</taxon>
    </lineage>
</organism>
<feature type="compositionally biased region" description="Polar residues" evidence="1">
    <location>
        <begin position="1"/>
        <end position="17"/>
    </location>
</feature>
<accession>A0A5B1CIB9</accession>
<gene>
    <name evidence="2" type="ORF">LF1_18620</name>
</gene>
<feature type="region of interest" description="Disordered" evidence="1">
    <location>
        <begin position="66"/>
        <end position="88"/>
    </location>
</feature>
<evidence type="ECO:0000256" key="1">
    <source>
        <dbReference type="SAM" id="MobiDB-lite"/>
    </source>
</evidence>
<feature type="region of interest" description="Disordered" evidence="1">
    <location>
        <begin position="1"/>
        <end position="30"/>
    </location>
</feature>
<evidence type="ECO:0000313" key="2">
    <source>
        <dbReference type="EMBL" id="KAA1259330.1"/>
    </source>
</evidence>